<evidence type="ECO:0000313" key="2">
    <source>
        <dbReference type="EMBL" id="SEC00981.1"/>
    </source>
</evidence>
<dbReference type="EMBL" id="FNTJ01000001">
    <property type="protein sequence ID" value="SEC00981.1"/>
    <property type="molecule type" value="Genomic_DNA"/>
</dbReference>
<evidence type="ECO:0000256" key="1">
    <source>
        <dbReference type="SAM" id="MobiDB-lite"/>
    </source>
</evidence>
<reference evidence="3" key="1">
    <citation type="submission" date="2016-10" db="EMBL/GenBank/DDBJ databases">
        <authorList>
            <person name="Varghese N."/>
            <person name="Submissions S."/>
        </authorList>
    </citation>
    <scope>NUCLEOTIDE SEQUENCE [LARGE SCALE GENOMIC DNA]</scope>
    <source>
        <strain evidence="3">DSM 9751</strain>
    </source>
</reference>
<evidence type="ECO:0000313" key="3">
    <source>
        <dbReference type="Proteomes" id="UP000198982"/>
    </source>
</evidence>
<name>A0A1H4P0H0_9PSED</name>
<feature type="compositionally biased region" description="Polar residues" evidence="1">
    <location>
        <begin position="40"/>
        <end position="52"/>
    </location>
</feature>
<dbReference type="Proteomes" id="UP000198982">
    <property type="component" value="Unassembled WGS sequence"/>
</dbReference>
<gene>
    <name evidence="2" type="ORF">SAMN05216178_3096</name>
</gene>
<organism evidence="2 3">
    <name type="scientific">Pseudomonas saponiphila</name>
    <dbReference type="NCBI Taxonomy" id="556534"/>
    <lineage>
        <taxon>Bacteria</taxon>
        <taxon>Pseudomonadati</taxon>
        <taxon>Pseudomonadota</taxon>
        <taxon>Gammaproteobacteria</taxon>
        <taxon>Pseudomonadales</taxon>
        <taxon>Pseudomonadaceae</taxon>
        <taxon>Pseudomonas</taxon>
    </lineage>
</organism>
<keyword evidence="3" id="KW-1185">Reference proteome</keyword>
<accession>A0A1H4P0H0</accession>
<protein>
    <submittedName>
        <fullName evidence="2">Uncharacterized protein</fullName>
    </submittedName>
</protein>
<proteinExistence type="predicted"/>
<dbReference type="AlphaFoldDB" id="A0A1H4P0H0"/>
<feature type="region of interest" description="Disordered" evidence="1">
    <location>
        <begin position="39"/>
        <end position="58"/>
    </location>
</feature>
<sequence>MLKNIREIIIFLHFFCRAKLYKLLFWAKTKLPLPDEILTSHDNQASTSNSKSPKPKIL</sequence>